<dbReference type="EMBL" id="BARS01016626">
    <property type="protein sequence ID" value="GAF88964.1"/>
    <property type="molecule type" value="Genomic_DNA"/>
</dbReference>
<name>X0T706_9ZZZZ</name>
<evidence type="ECO:0000256" key="1">
    <source>
        <dbReference type="SAM" id="MobiDB-lite"/>
    </source>
</evidence>
<protein>
    <submittedName>
        <fullName evidence="2">Uncharacterized protein</fullName>
    </submittedName>
</protein>
<accession>X0T706</accession>
<feature type="compositionally biased region" description="Low complexity" evidence="1">
    <location>
        <begin position="17"/>
        <end position="36"/>
    </location>
</feature>
<proteinExistence type="predicted"/>
<feature type="non-terminal residue" evidence="2">
    <location>
        <position position="1"/>
    </location>
</feature>
<feature type="region of interest" description="Disordered" evidence="1">
    <location>
        <begin position="16"/>
        <end position="38"/>
    </location>
</feature>
<evidence type="ECO:0000313" key="2">
    <source>
        <dbReference type="EMBL" id="GAF88964.1"/>
    </source>
</evidence>
<organism evidence="2">
    <name type="scientific">marine sediment metagenome</name>
    <dbReference type="NCBI Taxonomy" id="412755"/>
    <lineage>
        <taxon>unclassified sequences</taxon>
        <taxon>metagenomes</taxon>
        <taxon>ecological metagenomes</taxon>
    </lineage>
</organism>
<gene>
    <name evidence="2" type="ORF">S01H1_27324</name>
</gene>
<reference evidence="2" key="1">
    <citation type="journal article" date="2014" name="Front. Microbiol.">
        <title>High frequency of phylogenetically diverse reductive dehalogenase-homologous genes in deep subseafloor sedimentary metagenomes.</title>
        <authorList>
            <person name="Kawai M."/>
            <person name="Futagami T."/>
            <person name="Toyoda A."/>
            <person name="Takaki Y."/>
            <person name="Nishi S."/>
            <person name="Hori S."/>
            <person name="Arai W."/>
            <person name="Tsubouchi T."/>
            <person name="Morono Y."/>
            <person name="Uchiyama I."/>
            <person name="Ito T."/>
            <person name="Fujiyama A."/>
            <person name="Inagaki F."/>
            <person name="Takami H."/>
        </authorList>
    </citation>
    <scope>NUCLEOTIDE SEQUENCE</scope>
    <source>
        <strain evidence="2">Expedition CK06-06</strain>
    </source>
</reference>
<dbReference type="AlphaFoldDB" id="X0T706"/>
<sequence>DGQGNALAVRLVATYASSSSSSSSEPPSSSSSSSSSGASGTCSNFAHVDCDNYDIPLIGGLDSGRCHWGGWFSHPTIYYDLKWLGGGAQEWRCFVVISGSTDGTYAGPSGVQPNGTYTKIGGAGSRCGNSIVISGAWNGFVDGNPI</sequence>
<comment type="caution">
    <text evidence="2">The sequence shown here is derived from an EMBL/GenBank/DDBJ whole genome shotgun (WGS) entry which is preliminary data.</text>
</comment>